<protein>
    <submittedName>
        <fullName evidence="2">Uncharacterized protein</fullName>
    </submittedName>
</protein>
<evidence type="ECO:0000313" key="3">
    <source>
        <dbReference type="Proteomes" id="UP000472260"/>
    </source>
</evidence>
<accession>A0A671SAG8</accession>
<keyword evidence="3" id="KW-1185">Reference proteome</keyword>
<dbReference type="Proteomes" id="UP000472260">
    <property type="component" value="Unassembled WGS sequence"/>
</dbReference>
<name>A0A671SAG8_9TELE</name>
<reference evidence="2" key="1">
    <citation type="submission" date="2025-08" db="UniProtKB">
        <authorList>
            <consortium name="Ensembl"/>
        </authorList>
    </citation>
    <scope>IDENTIFICATION</scope>
</reference>
<dbReference type="AlphaFoldDB" id="A0A671SAG8"/>
<proteinExistence type="predicted"/>
<keyword evidence="1" id="KW-1133">Transmembrane helix</keyword>
<keyword evidence="1" id="KW-0472">Membrane</keyword>
<dbReference type="Ensembl" id="ENSSANT00000098428.1">
    <property type="protein sequence ID" value="ENSSANP00000092664.1"/>
    <property type="gene ID" value="ENSSANG00000045713.1"/>
</dbReference>
<evidence type="ECO:0000256" key="1">
    <source>
        <dbReference type="SAM" id="Phobius"/>
    </source>
</evidence>
<evidence type="ECO:0000313" key="2">
    <source>
        <dbReference type="Ensembl" id="ENSSANP00000092664.1"/>
    </source>
</evidence>
<reference evidence="2" key="2">
    <citation type="submission" date="2025-09" db="UniProtKB">
        <authorList>
            <consortium name="Ensembl"/>
        </authorList>
    </citation>
    <scope>IDENTIFICATION</scope>
</reference>
<feature type="transmembrane region" description="Helical" evidence="1">
    <location>
        <begin position="21"/>
        <end position="45"/>
    </location>
</feature>
<sequence>MMRPLTRVREMELRSQRWAIYMLPGSCRGMTAVMPVGWLTVAFVIRSPGLGRTAVPQRLRFALLASPTKSRSCTVSTATNLSHCTPHVCTTNCIQKGYSAGRKFEVIAF</sequence>
<organism evidence="2 3">
    <name type="scientific">Sinocyclocheilus anshuiensis</name>
    <dbReference type="NCBI Taxonomy" id="1608454"/>
    <lineage>
        <taxon>Eukaryota</taxon>
        <taxon>Metazoa</taxon>
        <taxon>Chordata</taxon>
        <taxon>Craniata</taxon>
        <taxon>Vertebrata</taxon>
        <taxon>Euteleostomi</taxon>
        <taxon>Actinopterygii</taxon>
        <taxon>Neopterygii</taxon>
        <taxon>Teleostei</taxon>
        <taxon>Ostariophysi</taxon>
        <taxon>Cypriniformes</taxon>
        <taxon>Cyprinidae</taxon>
        <taxon>Cyprininae</taxon>
        <taxon>Sinocyclocheilus</taxon>
    </lineage>
</organism>
<keyword evidence="1" id="KW-0812">Transmembrane</keyword>